<accession>A0A7H9B7P8</accession>
<dbReference type="RefSeq" id="XP_037146420.1">
    <property type="nucleotide sequence ID" value="XM_037290525.1"/>
</dbReference>
<sequence>MTENITARDRECISNSVAMDPSDLLEFLLHDDVQDFEIASKAPDIRLLSNDEVYLTAEKEIFPREQRKSMHPLDAKDELCNDLDDLILRLPSRQLSQPSKKGNKNAIPGKTEKMETRNAGQPGERNTDFKKKTRLPNSREKNRKKQSNDHETYVDRGIKKKELMNHESRTERMRQKESNDIGAVGVQNNEKRHTKKKRSKKRSAEVIKTDEKDRAGNSKKEGGSNSNRSSRKSVLKNDKTSEKKQKQIQ</sequence>
<feature type="compositionally biased region" description="Basic residues" evidence="1">
    <location>
        <begin position="192"/>
        <end position="201"/>
    </location>
</feature>
<name>A0A7H9B7P8_ZYGMR</name>
<evidence type="ECO:0000313" key="2">
    <source>
        <dbReference type="EMBL" id="QLG74695.1"/>
    </source>
</evidence>
<feature type="region of interest" description="Disordered" evidence="1">
    <location>
        <begin position="91"/>
        <end position="249"/>
    </location>
</feature>
<feature type="compositionally biased region" description="Basic and acidic residues" evidence="1">
    <location>
        <begin position="235"/>
        <end position="249"/>
    </location>
</feature>
<feature type="compositionally biased region" description="Basic and acidic residues" evidence="1">
    <location>
        <begin position="202"/>
        <end position="222"/>
    </location>
</feature>
<proteinExistence type="predicted"/>
<dbReference type="GeneID" id="59238497"/>
<dbReference type="AlphaFoldDB" id="A0A7H9B7P8"/>
<feature type="compositionally biased region" description="Basic and acidic residues" evidence="1">
    <location>
        <begin position="146"/>
        <end position="179"/>
    </location>
</feature>
<gene>
    <name evidence="2" type="ORF">HG535_0H00200</name>
</gene>
<evidence type="ECO:0000313" key="3">
    <source>
        <dbReference type="Proteomes" id="UP000509704"/>
    </source>
</evidence>
<dbReference type="KEGG" id="zmk:HG535_0H00200"/>
<organism evidence="2 3">
    <name type="scientific">Zygotorulaspora mrakii</name>
    <name type="common">Zygosaccharomyces mrakii</name>
    <dbReference type="NCBI Taxonomy" id="42260"/>
    <lineage>
        <taxon>Eukaryota</taxon>
        <taxon>Fungi</taxon>
        <taxon>Dikarya</taxon>
        <taxon>Ascomycota</taxon>
        <taxon>Saccharomycotina</taxon>
        <taxon>Saccharomycetes</taxon>
        <taxon>Saccharomycetales</taxon>
        <taxon>Saccharomycetaceae</taxon>
        <taxon>Zygotorulaspora</taxon>
    </lineage>
</organism>
<protein>
    <submittedName>
        <fullName evidence="2">Uncharacterized protein</fullName>
    </submittedName>
</protein>
<evidence type="ECO:0000256" key="1">
    <source>
        <dbReference type="SAM" id="MobiDB-lite"/>
    </source>
</evidence>
<keyword evidence="3" id="KW-1185">Reference proteome</keyword>
<reference evidence="2 3" key="1">
    <citation type="submission" date="2020-07" db="EMBL/GenBank/DDBJ databases">
        <title>The yeast mating-type switching endonuclease HO is a domesticated member of an unorthodox homing genetic element family.</title>
        <authorList>
            <person name="Coughlan A.Y."/>
            <person name="Lombardi L."/>
            <person name="Braun-Galleani S."/>
            <person name="Martos A.R."/>
            <person name="Galeote V."/>
            <person name="Bigey F."/>
            <person name="Dequin S."/>
            <person name="Byrne K.P."/>
            <person name="Wolfe K.H."/>
        </authorList>
    </citation>
    <scope>NUCLEOTIDE SEQUENCE [LARGE SCALE GENOMIC DNA]</scope>
    <source>
        <strain evidence="2 3">NRRL Y-6702</strain>
    </source>
</reference>
<dbReference type="EMBL" id="CP058611">
    <property type="protein sequence ID" value="QLG74695.1"/>
    <property type="molecule type" value="Genomic_DNA"/>
</dbReference>
<dbReference type="Proteomes" id="UP000509704">
    <property type="component" value="Chromosome 8"/>
</dbReference>